<feature type="non-terminal residue" evidence="4">
    <location>
        <position position="55"/>
    </location>
</feature>
<evidence type="ECO:0000259" key="3">
    <source>
        <dbReference type="PROSITE" id="PS50977"/>
    </source>
</evidence>
<dbReference type="PRINTS" id="PR00455">
    <property type="entry name" value="HTHTETR"/>
</dbReference>
<dbReference type="AlphaFoldDB" id="A0A3R9T479"/>
<dbReference type="GO" id="GO:0003677">
    <property type="term" value="F:DNA binding"/>
    <property type="evidence" value="ECO:0007669"/>
    <property type="project" value="UniProtKB-UniRule"/>
</dbReference>
<feature type="domain" description="HTH tetR-type" evidence="3">
    <location>
        <begin position="4"/>
        <end position="55"/>
    </location>
</feature>
<sequence>MNDKTARQKILDAAATLFYNDGITATGINTVTAKADVAKMSLYNNFSSKGELVDA</sequence>
<dbReference type="InterPro" id="IPR001647">
    <property type="entry name" value="HTH_TetR"/>
</dbReference>
<evidence type="ECO:0000313" key="4">
    <source>
        <dbReference type="EMBL" id="RSR32442.1"/>
    </source>
</evidence>
<evidence type="ECO:0000256" key="1">
    <source>
        <dbReference type="ARBA" id="ARBA00023125"/>
    </source>
</evidence>
<keyword evidence="1 2" id="KW-0238">DNA-binding</keyword>
<dbReference type="Gene3D" id="1.10.357.10">
    <property type="entry name" value="Tetracycline Repressor, domain 2"/>
    <property type="match status" value="1"/>
</dbReference>
<dbReference type="EMBL" id="RFDI01001913">
    <property type="protein sequence ID" value="RSR32442.1"/>
    <property type="molecule type" value="Genomic_DNA"/>
</dbReference>
<proteinExistence type="predicted"/>
<gene>
    <name evidence="4" type="ORF">EA686_24640</name>
</gene>
<evidence type="ECO:0000256" key="2">
    <source>
        <dbReference type="PROSITE-ProRule" id="PRU00335"/>
    </source>
</evidence>
<dbReference type="SUPFAM" id="SSF46689">
    <property type="entry name" value="Homeodomain-like"/>
    <property type="match status" value="1"/>
</dbReference>
<name>A0A3R9T479_ACIBA</name>
<organism evidence="4 5">
    <name type="scientific">Acinetobacter baumannii</name>
    <dbReference type="NCBI Taxonomy" id="470"/>
    <lineage>
        <taxon>Bacteria</taxon>
        <taxon>Pseudomonadati</taxon>
        <taxon>Pseudomonadota</taxon>
        <taxon>Gammaproteobacteria</taxon>
        <taxon>Moraxellales</taxon>
        <taxon>Moraxellaceae</taxon>
        <taxon>Acinetobacter</taxon>
        <taxon>Acinetobacter calcoaceticus/baumannii complex</taxon>
    </lineage>
</organism>
<protein>
    <submittedName>
        <fullName evidence="4">TetR/AcrR family transcriptional regulator</fullName>
    </submittedName>
</protein>
<dbReference type="InterPro" id="IPR009057">
    <property type="entry name" value="Homeodomain-like_sf"/>
</dbReference>
<feature type="DNA-binding region" description="H-T-H motif" evidence="2">
    <location>
        <begin position="27"/>
        <end position="46"/>
    </location>
</feature>
<dbReference type="PROSITE" id="PS50977">
    <property type="entry name" value="HTH_TETR_2"/>
    <property type="match status" value="1"/>
</dbReference>
<accession>A0A3R9T479</accession>
<reference evidence="4 5" key="1">
    <citation type="submission" date="2018-10" db="EMBL/GenBank/DDBJ databases">
        <title>GWAS and RNA-Seq identify cryptic mechanisms of antimicrobial resistance in Acinetobacter baumannii.</title>
        <authorList>
            <person name="Sahl J.W."/>
        </authorList>
    </citation>
    <scope>NUCLEOTIDE SEQUENCE [LARGE SCALE GENOMIC DNA]</scope>
    <source>
        <strain evidence="4 5">TG28175</strain>
    </source>
</reference>
<evidence type="ECO:0000313" key="5">
    <source>
        <dbReference type="Proteomes" id="UP000280073"/>
    </source>
</evidence>
<dbReference type="Proteomes" id="UP000280073">
    <property type="component" value="Unassembled WGS sequence"/>
</dbReference>
<dbReference type="Pfam" id="PF00440">
    <property type="entry name" value="TetR_N"/>
    <property type="match status" value="1"/>
</dbReference>
<comment type="caution">
    <text evidence="4">The sequence shown here is derived from an EMBL/GenBank/DDBJ whole genome shotgun (WGS) entry which is preliminary data.</text>
</comment>